<protein>
    <submittedName>
        <fullName evidence="1">Uncharacterized protein</fullName>
    </submittedName>
</protein>
<reference evidence="1 2" key="1">
    <citation type="submission" date="2024-04" db="EMBL/GenBank/DDBJ databases">
        <title>genome sequences of Mucor flavus KT1a and Helicostylum pulchrum KT1b strains isolated from the surface of a dry-aged beef.</title>
        <authorList>
            <person name="Toyotome T."/>
            <person name="Hosono M."/>
            <person name="Torimaru M."/>
            <person name="Fukuda K."/>
            <person name="Mikami N."/>
        </authorList>
    </citation>
    <scope>NUCLEOTIDE SEQUENCE [LARGE SCALE GENOMIC DNA]</scope>
    <source>
        <strain evidence="1 2">KT1a</strain>
    </source>
</reference>
<name>A0ABP9YYK6_9FUNG</name>
<comment type="caution">
    <text evidence="1">The sequence shown here is derived from an EMBL/GenBank/DDBJ whole genome shotgun (WGS) entry which is preliminary data.</text>
</comment>
<gene>
    <name evidence="1" type="ORF">MFLAVUS_005378</name>
</gene>
<keyword evidence="2" id="KW-1185">Reference proteome</keyword>
<proteinExistence type="predicted"/>
<organism evidence="1 2">
    <name type="scientific">Mucor flavus</name>
    <dbReference type="NCBI Taxonomy" id="439312"/>
    <lineage>
        <taxon>Eukaryota</taxon>
        <taxon>Fungi</taxon>
        <taxon>Fungi incertae sedis</taxon>
        <taxon>Mucoromycota</taxon>
        <taxon>Mucoromycotina</taxon>
        <taxon>Mucoromycetes</taxon>
        <taxon>Mucorales</taxon>
        <taxon>Mucorineae</taxon>
        <taxon>Mucoraceae</taxon>
        <taxon>Mucor</taxon>
    </lineage>
</organism>
<sequence>MSTPSVNTIATQEDIATYLTSVADRLQSKVDEAIEEMTKRIDTLERNLKQMEPPATAIAEE</sequence>
<evidence type="ECO:0000313" key="2">
    <source>
        <dbReference type="Proteomes" id="UP001473302"/>
    </source>
</evidence>
<dbReference type="Proteomes" id="UP001473302">
    <property type="component" value="Unassembled WGS sequence"/>
</dbReference>
<dbReference type="EMBL" id="BAABUK010000011">
    <property type="protein sequence ID" value="GAA5811931.1"/>
    <property type="molecule type" value="Genomic_DNA"/>
</dbReference>
<accession>A0ABP9YYK6</accession>
<evidence type="ECO:0000313" key="1">
    <source>
        <dbReference type="EMBL" id="GAA5811931.1"/>
    </source>
</evidence>